<dbReference type="EMBL" id="HE978322">
    <property type="protein sequence ID" value="CCK71937.1"/>
    <property type="molecule type" value="Genomic_DNA"/>
</dbReference>
<proteinExistence type="predicted"/>
<evidence type="ECO:0000313" key="3">
    <source>
        <dbReference type="Proteomes" id="UP000006310"/>
    </source>
</evidence>
<feature type="region of interest" description="Disordered" evidence="1">
    <location>
        <begin position="1"/>
        <end position="59"/>
    </location>
</feature>
<keyword evidence="3" id="KW-1185">Reference proteome</keyword>
<feature type="compositionally biased region" description="Basic and acidic residues" evidence="1">
    <location>
        <begin position="1"/>
        <end position="37"/>
    </location>
</feature>
<evidence type="ECO:0008006" key="4">
    <source>
        <dbReference type="Google" id="ProtNLM"/>
    </source>
</evidence>
<reference evidence="2 3" key="1">
    <citation type="journal article" date="2011" name="Proc. Natl. Acad. Sci. U.S.A.">
        <title>Evolutionary erosion of yeast sex chromosomes by mating-type switching accidents.</title>
        <authorList>
            <person name="Gordon J.L."/>
            <person name="Armisen D."/>
            <person name="Proux-Wera E."/>
            <person name="Oheigeartaigh S.S."/>
            <person name="Byrne K.P."/>
            <person name="Wolfe K.H."/>
        </authorList>
    </citation>
    <scope>NUCLEOTIDE SEQUENCE [LARGE SCALE GENOMIC DNA]</scope>
    <source>
        <strain evidence="3">ATCC MYA-139 / BCRC 22969 / CBS 8797 / CCRC 22969 / KCTC 17520 / NBRC 10181 / NCYC 3082</strain>
    </source>
</reference>
<protein>
    <recommendedName>
        <fullName evidence="4">WHIM1 domain-containing protein</fullName>
    </recommendedName>
</protein>
<dbReference type="OrthoDB" id="349045at2759"/>
<dbReference type="GeneID" id="34527680"/>
<name>J7S2B3_HUIN7</name>
<dbReference type="STRING" id="1071383.J7S2B3"/>
<dbReference type="RefSeq" id="XP_022466182.1">
    <property type="nucleotide sequence ID" value="XM_022609825.1"/>
</dbReference>
<dbReference type="HOGENOM" id="CLU_014696_0_0_1"/>
<reference evidence="3" key="2">
    <citation type="submission" date="2012-08" db="EMBL/GenBank/DDBJ databases">
        <title>Genome sequence of Kazachstania naganishii.</title>
        <authorList>
            <person name="Gordon J.L."/>
            <person name="Armisen D."/>
            <person name="Proux-Wera E."/>
            <person name="OhEigeartaigh S.S."/>
            <person name="Byrne K.P."/>
            <person name="Wolfe K.H."/>
        </authorList>
    </citation>
    <scope>NUCLEOTIDE SEQUENCE [LARGE SCALE GENOMIC DNA]</scope>
    <source>
        <strain evidence="3">ATCC MYA-139 / BCRC 22969 / CBS 8797 / CCRC 22969 / KCTC 17520 / NBRC 10181 / NCYC 3082</strain>
    </source>
</reference>
<evidence type="ECO:0000256" key="1">
    <source>
        <dbReference type="SAM" id="MobiDB-lite"/>
    </source>
</evidence>
<dbReference type="AlphaFoldDB" id="J7S2B3"/>
<dbReference type="eggNOG" id="ENOG502QVSC">
    <property type="taxonomic scope" value="Eukaryota"/>
</dbReference>
<sequence length="733" mass="84846">MSAAEREVERADHSEDRPDGDSEKREMEVKASGEQKPARKRGGQMTVDDFASGVRSLRRSTRIRESADKVVYDEIVEDAAAPEAEEERLPKRIKFTSKYSSAATSAGDVQPTEIQAADAQPRAKGNLASVLMSKINDKELYTRNWSSAVPLEMKLRSADENKLFAAWSDCYRDILTPAQYAGDIVKVMSFMNKFSAYFHEDLLTLSFQDFEIGLELVMATADVKKTKQAQDRMNYLFYCLMKILFDKNVHSSFSHYMSIKVRFKTNVTKLRKSIFEWGVPKEWRYLEYIPVFTPTLDKIGLLALEPADRLMMISSLATYIMTQTQPIHDEIYRVTHTKKDIGLSNDSHYVTRYLLNGVDESVNSFKNLCEQIQFHMERKQRNAVKRKRSLKPEFHAQLAVLKTVKDVLRQVPDDKDDDGKEKTAVIMSLYDKWVLLFEGFVQDNPLNNPYTDEVYFARLQDFFVGRIQGVGEFYLPRLHSPTHEANLLNAFVDLRHLLKLFEDYKGNKIDMQTLYSKFYGHVSDQFVLLFHDSPSELSNYFEEASERMPYWFRVSDSSETLLEFIERLDSLIQSIDADEGANDDTKKLTKILKKPKNETARQNIVSLKNYLSNVCNIFRELEEIIKLYDGIKPTRTRSKLKSFAYTEDEDGEEDIFEDQIDEEPIEEYPEEKEDIDFDVGAVESEGEAEEEYLKEEIKKREKKYLDIPADLASNGNHNGHRLTRNGKRSSSRR</sequence>
<dbReference type="KEGG" id="kng:KNAG_0I01490"/>
<evidence type="ECO:0000313" key="2">
    <source>
        <dbReference type="EMBL" id="CCK71937.1"/>
    </source>
</evidence>
<organism evidence="2 3">
    <name type="scientific">Huiozyma naganishii (strain ATCC MYA-139 / BCRC 22969 / CBS 8797 / KCTC 17520 / NBRC 10181 / NCYC 3082 / Yp74L-3)</name>
    <name type="common">Yeast</name>
    <name type="synonym">Kazachstania naganishii</name>
    <dbReference type="NCBI Taxonomy" id="1071383"/>
    <lineage>
        <taxon>Eukaryota</taxon>
        <taxon>Fungi</taxon>
        <taxon>Dikarya</taxon>
        <taxon>Ascomycota</taxon>
        <taxon>Saccharomycotina</taxon>
        <taxon>Saccharomycetes</taxon>
        <taxon>Saccharomycetales</taxon>
        <taxon>Saccharomycetaceae</taxon>
        <taxon>Huiozyma</taxon>
    </lineage>
</organism>
<feature type="region of interest" description="Disordered" evidence="1">
    <location>
        <begin position="708"/>
        <end position="733"/>
    </location>
</feature>
<gene>
    <name evidence="2" type="primary">KNAG0I01490</name>
    <name evidence="2" type="ordered locus">KNAG_0I01490</name>
</gene>
<dbReference type="Proteomes" id="UP000006310">
    <property type="component" value="Chromosome 9"/>
</dbReference>
<accession>J7S2B3</accession>
<dbReference type="OMA" id="WGLPKEW"/>
<feature type="compositionally biased region" description="Basic residues" evidence="1">
    <location>
        <begin position="718"/>
        <end position="733"/>
    </location>
</feature>